<evidence type="ECO:0000313" key="1">
    <source>
        <dbReference type="EMBL" id="RRJ15988.1"/>
    </source>
</evidence>
<comment type="caution">
    <text evidence="1">The sequence shown here is derived from an EMBL/GenBank/DDBJ whole genome shotgun (WGS) entry which is preliminary data.</text>
</comment>
<organism evidence="1 2">
    <name type="scientific">Lachnoanaerobaculum orale</name>
    <dbReference type="NCBI Taxonomy" id="979627"/>
    <lineage>
        <taxon>Bacteria</taxon>
        <taxon>Bacillati</taxon>
        <taxon>Bacillota</taxon>
        <taxon>Clostridia</taxon>
        <taxon>Lachnospirales</taxon>
        <taxon>Lachnospiraceae</taxon>
        <taxon>Lachnoanaerobaculum</taxon>
    </lineage>
</organism>
<protein>
    <submittedName>
        <fullName evidence="1">Phosphoribosylaminoimidazolesuccinocarboxamide synthase</fullName>
    </submittedName>
</protein>
<reference evidence="1 2" key="1">
    <citation type="submission" date="2018-11" db="EMBL/GenBank/DDBJ databases">
        <title>Genome sequencing of Lachnoanaerobaculum orale DSM 24553T.</title>
        <authorList>
            <person name="Kook J.-K."/>
            <person name="Park S.-N."/>
            <person name="Lim Y.K."/>
        </authorList>
    </citation>
    <scope>NUCLEOTIDE SEQUENCE [LARGE SCALE GENOMIC DNA]</scope>
    <source>
        <strain evidence="1 2">DSM 24553</strain>
    </source>
</reference>
<dbReference type="Pfam" id="PF13310">
    <property type="entry name" value="Virulence_RhuM"/>
    <property type="match status" value="1"/>
</dbReference>
<dbReference type="Proteomes" id="UP000276982">
    <property type="component" value="Unassembled WGS sequence"/>
</dbReference>
<dbReference type="RefSeq" id="WP_124951086.1">
    <property type="nucleotide sequence ID" value="NZ_RRCM01000001.1"/>
</dbReference>
<proteinExistence type="predicted"/>
<sequence>MKNEIVLFTDGDINIEVQINPELETVWLTQKQMEVLFDVKHATVSEHISNIIASGELDETSVGFSDKSTGGRKPKIYNLDMILSVGYRVNSKRGIAFRKWANNVLKEYILKGYAINEKRLQALKKTVDIQSRMIADALDIEEKDVLRAVNEYTDALILLDQYDHQALSKPEGSTPVYRITYEDCVKMVCRMKDSFETDVFGVENNTAKAHSLKTYNL</sequence>
<evidence type="ECO:0000313" key="2">
    <source>
        <dbReference type="Proteomes" id="UP000276982"/>
    </source>
</evidence>
<accession>A0A3P3Q4N9</accession>
<dbReference type="InterPro" id="IPR011204">
    <property type="entry name" value="Virulence_RhuM-like"/>
</dbReference>
<dbReference type="AlphaFoldDB" id="A0A3P3Q4N9"/>
<keyword evidence="2" id="KW-1185">Reference proteome</keyword>
<dbReference type="EMBL" id="RRCM01000001">
    <property type="protein sequence ID" value="RRJ15988.1"/>
    <property type="molecule type" value="Genomic_DNA"/>
</dbReference>
<gene>
    <name evidence="1" type="ORF">EHW90_02855</name>
</gene>
<name>A0A3P3Q4N9_9FIRM</name>
<dbReference type="PANTHER" id="PTHR35810">
    <property type="entry name" value="CYTOPLASMIC PROTEIN-RELATED"/>
    <property type="match status" value="1"/>
</dbReference>
<dbReference type="PANTHER" id="PTHR35810:SF1">
    <property type="entry name" value="CYTOPLASMIC PROTEIN"/>
    <property type="match status" value="1"/>
</dbReference>